<dbReference type="EMBL" id="LWGR01000021">
    <property type="protein sequence ID" value="KZM68358.1"/>
    <property type="molecule type" value="Genomic_DNA"/>
</dbReference>
<organism evidence="1 2">
    <name type="scientific">Nocardia terpenica</name>
    <dbReference type="NCBI Taxonomy" id="455432"/>
    <lineage>
        <taxon>Bacteria</taxon>
        <taxon>Bacillati</taxon>
        <taxon>Actinomycetota</taxon>
        <taxon>Actinomycetes</taxon>
        <taxon>Mycobacteriales</taxon>
        <taxon>Nocardiaceae</taxon>
        <taxon>Nocardia</taxon>
    </lineage>
</organism>
<accession>A0A164HB25</accession>
<comment type="caution">
    <text evidence="1">The sequence shown here is derived from an EMBL/GenBank/DDBJ whole genome shotgun (WGS) entry which is preliminary data.</text>
</comment>
<name>A0A164HB25_9NOCA</name>
<proteinExistence type="predicted"/>
<evidence type="ECO:0000313" key="2">
    <source>
        <dbReference type="Proteomes" id="UP000076512"/>
    </source>
</evidence>
<evidence type="ECO:0000313" key="1">
    <source>
        <dbReference type="EMBL" id="KZM68358.1"/>
    </source>
</evidence>
<keyword evidence="2" id="KW-1185">Reference proteome</keyword>
<dbReference type="STRING" id="455432.AWN90_10750"/>
<reference evidence="1 2" key="1">
    <citation type="submission" date="2016-04" db="EMBL/GenBank/DDBJ databases">
        <authorList>
            <person name="Evans L.H."/>
            <person name="Alamgir A."/>
            <person name="Owens N."/>
            <person name="Weber N.D."/>
            <person name="Virtaneva K."/>
            <person name="Barbian K."/>
            <person name="Babar A."/>
            <person name="Rosenke K."/>
        </authorList>
    </citation>
    <scope>NUCLEOTIDE SEQUENCE [LARGE SCALE GENOMIC DNA]</scope>
    <source>
        <strain evidence="1 2">IFM 0406</strain>
    </source>
</reference>
<sequence>MCYPDYDYNVVNVQFIGVSTLQGEAPVVSCTTTAHGTCHLQYSHSVSVTNTLTQSSELSTDTGLDVGDVNAKIGSKLTTTEQTAIQNLNSFTATADLPGDDLAPTYSADGYLEYNTYKYTLQKYDTQAKKVVSSQDFYYYVPVGLKGVPRK</sequence>
<dbReference type="AlphaFoldDB" id="A0A164HB25"/>
<gene>
    <name evidence="1" type="ORF">AWN90_10750</name>
</gene>
<dbReference type="Proteomes" id="UP000076512">
    <property type="component" value="Unassembled WGS sequence"/>
</dbReference>
<protein>
    <submittedName>
        <fullName evidence="1">Uncharacterized protein</fullName>
    </submittedName>
</protein>